<name>A0AAW9QMK6_9CHRO</name>
<evidence type="ECO:0000313" key="2">
    <source>
        <dbReference type="Proteomes" id="UP001328733"/>
    </source>
</evidence>
<evidence type="ECO:0000313" key="1">
    <source>
        <dbReference type="EMBL" id="MEG3438313.1"/>
    </source>
</evidence>
<dbReference type="RefSeq" id="WP_332865794.1">
    <property type="nucleotide sequence ID" value="NZ_JBAFSM010000026.1"/>
</dbReference>
<gene>
    <name evidence="1" type="ORF">V0288_14380</name>
</gene>
<dbReference type="EMBL" id="JBAFSM010000026">
    <property type="protein sequence ID" value="MEG3438313.1"/>
    <property type="molecule type" value="Genomic_DNA"/>
</dbReference>
<sequence length="159" mass="17361">MLNFSLPIGFLTLISLWPNPNLLARAETCIPLPVLGGQGSEVTKSVSQPTIPSPLGIDITRNNWNTDWAVPTDRRFDRFVATITAPGGGSFDIKMYLKYNDGTTGEFFNTAGARLQPGQPLVIKAENRPGDEPYQVNLFIGGVNYFGNTYTASVVGCYR</sequence>
<reference evidence="1 2" key="1">
    <citation type="submission" date="2024-01" db="EMBL/GenBank/DDBJ databases">
        <title>Genomic insights into the taxonomy and metabolism of the cyanobacterium Pannus brasiliensis CCIBt3594.</title>
        <authorList>
            <person name="Machado M."/>
            <person name="Botero N.B."/>
            <person name="Andreote A.P.D."/>
            <person name="Feitosa A.M.T."/>
            <person name="Popin R."/>
            <person name="Sivonen K."/>
            <person name="Fiore M.F."/>
        </authorList>
    </citation>
    <scope>NUCLEOTIDE SEQUENCE [LARGE SCALE GENOMIC DNA]</scope>
    <source>
        <strain evidence="1 2">CCIBt3594</strain>
    </source>
</reference>
<dbReference type="Proteomes" id="UP001328733">
    <property type="component" value="Unassembled WGS sequence"/>
</dbReference>
<dbReference type="AlphaFoldDB" id="A0AAW9QMK6"/>
<organism evidence="1 2">
    <name type="scientific">Pannus brasiliensis CCIBt3594</name>
    <dbReference type="NCBI Taxonomy" id="1427578"/>
    <lineage>
        <taxon>Bacteria</taxon>
        <taxon>Bacillati</taxon>
        <taxon>Cyanobacteriota</taxon>
        <taxon>Cyanophyceae</taxon>
        <taxon>Oscillatoriophycideae</taxon>
        <taxon>Chroococcales</taxon>
        <taxon>Microcystaceae</taxon>
        <taxon>Pannus</taxon>
    </lineage>
</organism>
<protein>
    <submittedName>
        <fullName evidence="1">Uncharacterized protein</fullName>
    </submittedName>
</protein>
<accession>A0AAW9QMK6</accession>
<keyword evidence="2" id="KW-1185">Reference proteome</keyword>
<comment type="caution">
    <text evidence="1">The sequence shown here is derived from an EMBL/GenBank/DDBJ whole genome shotgun (WGS) entry which is preliminary data.</text>
</comment>
<proteinExistence type="predicted"/>